<gene>
    <name evidence="5" type="ORF">DF017_15925</name>
    <name evidence="4" type="ORF">WT44_29915</name>
</gene>
<dbReference type="Pfam" id="PF00675">
    <property type="entry name" value="Peptidase_M16"/>
    <property type="match status" value="1"/>
</dbReference>
<feature type="domain" description="Peptidase M16 C-terminal" evidence="3">
    <location>
        <begin position="196"/>
        <end position="336"/>
    </location>
</feature>
<evidence type="ECO:0000313" key="6">
    <source>
        <dbReference type="Proteomes" id="UP000068603"/>
    </source>
</evidence>
<dbReference type="EMBL" id="LPHB01000086">
    <property type="protein sequence ID" value="KWA53071.1"/>
    <property type="molecule type" value="Genomic_DNA"/>
</dbReference>
<accession>A0A108ABG5</accession>
<keyword evidence="7" id="KW-1185">Reference proteome</keyword>
<evidence type="ECO:0000313" key="4">
    <source>
        <dbReference type="EMBL" id="KWA53071.1"/>
    </source>
</evidence>
<dbReference type="STRING" id="1503054.WT74_20355"/>
<proteinExistence type="inferred from homology"/>
<dbReference type="EMBL" id="QTPM01000017">
    <property type="protein sequence ID" value="RQY92307.1"/>
    <property type="molecule type" value="Genomic_DNA"/>
</dbReference>
<dbReference type="RefSeq" id="WP_060014682.1">
    <property type="nucleotide sequence ID" value="NZ_CP013460.1"/>
</dbReference>
<dbReference type="InterPro" id="IPR007863">
    <property type="entry name" value="Peptidase_M16_C"/>
</dbReference>
<organism evidence="4">
    <name type="scientific">Burkholderia stagnalis</name>
    <dbReference type="NCBI Taxonomy" id="1503054"/>
    <lineage>
        <taxon>Bacteria</taxon>
        <taxon>Pseudomonadati</taxon>
        <taxon>Pseudomonadota</taxon>
        <taxon>Betaproteobacteria</taxon>
        <taxon>Burkholderiales</taxon>
        <taxon>Burkholderiaceae</taxon>
        <taxon>Burkholderia</taxon>
        <taxon>Burkholderia cepacia complex</taxon>
    </lineage>
</organism>
<dbReference type="Proteomes" id="UP000281098">
    <property type="component" value="Unassembled WGS sequence"/>
</dbReference>
<comment type="similarity">
    <text evidence="1">Belongs to the peptidase M16 family.</text>
</comment>
<dbReference type="GO" id="GO:0046872">
    <property type="term" value="F:metal ion binding"/>
    <property type="evidence" value="ECO:0007669"/>
    <property type="project" value="InterPro"/>
</dbReference>
<protein>
    <submittedName>
        <fullName evidence="5">Insulinase family protein</fullName>
    </submittedName>
</protein>
<comment type="caution">
    <text evidence="4">The sequence shown here is derived from an EMBL/GenBank/DDBJ whole genome shotgun (WGS) entry which is preliminary data.</text>
</comment>
<dbReference type="KEGG" id="bstg:WT74_20355"/>
<sequence length="424" mass="46666">MQNVLSLDAKRHPVVPQGRGVRSVVNGVSLIWEAAPGLHAISMGVGIGRGAYDDPHGEAGLAHFCEHARVAQVNRMIGPAKARVLSVEAFTERNETYFVVCALKQDAAVLGEWLDAFLNPRPLDDAAIEQERAVLVEEVATLESSEISRIDDEFLKAAYGDERMWRPIGGRVADVAALAGANVHRAIADDNRRGKIAVALVGDLQPTGLLASVERTLGVLPRARETAAAAAADPMPTHGLAAGRAPIPTSLGVGYFMLGYPAFPRFDERRVSLYAMSLIFGEDEHSVLYKALRVDKALLYAVNSECHLFKDHGHLIIRGMVAYDKLERVMDHVFELAAAMPAIVQDRVVQDEARQALMRTLLMRLDDPRNRLMRLLKHEMWFDAYFDYEDDLDFIRGVTPQSLHEVTEAVLRSPPLICHGVANG</sequence>
<reference evidence="4 6" key="1">
    <citation type="submission" date="2015-11" db="EMBL/GenBank/DDBJ databases">
        <title>Expanding the genomic diversity of Burkholderia species for the development of highly accurate diagnostics.</title>
        <authorList>
            <person name="Sahl J."/>
            <person name="Keim P."/>
            <person name="Wagner D."/>
        </authorList>
    </citation>
    <scope>NUCLEOTIDE SEQUENCE [LARGE SCALE GENOMIC DNA]</scope>
    <source>
        <strain evidence="4 6">MSMB1960WGS</strain>
    </source>
</reference>
<evidence type="ECO:0000259" key="3">
    <source>
        <dbReference type="Pfam" id="PF05193"/>
    </source>
</evidence>
<dbReference type="InterPro" id="IPR011249">
    <property type="entry name" value="Metalloenz_LuxS/M16"/>
</dbReference>
<dbReference type="Proteomes" id="UP000068603">
    <property type="component" value="Unassembled WGS sequence"/>
</dbReference>
<evidence type="ECO:0000313" key="5">
    <source>
        <dbReference type="EMBL" id="RQY92307.1"/>
    </source>
</evidence>
<dbReference type="PANTHER" id="PTHR11851:SF49">
    <property type="entry name" value="MITOCHONDRIAL-PROCESSING PEPTIDASE SUBUNIT ALPHA"/>
    <property type="match status" value="1"/>
</dbReference>
<dbReference type="GeneID" id="93057855"/>
<feature type="domain" description="Peptidase M16 N-terminal" evidence="2">
    <location>
        <begin position="35"/>
        <end position="168"/>
    </location>
</feature>
<evidence type="ECO:0000256" key="1">
    <source>
        <dbReference type="ARBA" id="ARBA00007261"/>
    </source>
</evidence>
<reference evidence="5 7" key="2">
    <citation type="submission" date="2018-08" db="EMBL/GenBank/DDBJ databases">
        <title>Comparative analysis of Burkholderia isolates from Puerto Rico.</title>
        <authorList>
            <person name="Hall C."/>
            <person name="Sahl J."/>
            <person name="Wagner D."/>
        </authorList>
    </citation>
    <scope>NUCLEOTIDE SEQUENCE [LARGE SCALE GENOMIC DNA]</scope>
    <source>
        <strain evidence="5 7">Bp8966</strain>
    </source>
</reference>
<dbReference type="AlphaFoldDB" id="A0A108ABG5"/>
<evidence type="ECO:0000313" key="7">
    <source>
        <dbReference type="Proteomes" id="UP000281098"/>
    </source>
</evidence>
<dbReference type="InterPro" id="IPR011765">
    <property type="entry name" value="Pept_M16_N"/>
</dbReference>
<evidence type="ECO:0000259" key="2">
    <source>
        <dbReference type="Pfam" id="PF00675"/>
    </source>
</evidence>
<name>A0A108ABG5_9BURK</name>
<dbReference type="Gene3D" id="3.30.830.10">
    <property type="entry name" value="Metalloenzyme, LuxS/M16 peptidase-like"/>
    <property type="match status" value="2"/>
</dbReference>
<dbReference type="InterPro" id="IPR050361">
    <property type="entry name" value="MPP/UQCRC_Complex"/>
</dbReference>
<dbReference type="Pfam" id="PF05193">
    <property type="entry name" value="Peptidase_M16_C"/>
    <property type="match status" value="1"/>
</dbReference>
<dbReference type="PANTHER" id="PTHR11851">
    <property type="entry name" value="METALLOPROTEASE"/>
    <property type="match status" value="1"/>
</dbReference>
<dbReference type="SUPFAM" id="SSF63411">
    <property type="entry name" value="LuxS/MPP-like metallohydrolase"/>
    <property type="match status" value="2"/>
</dbReference>